<evidence type="ECO:0000313" key="3">
    <source>
        <dbReference type="Proteomes" id="UP000018721"/>
    </source>
</evidence>
<organism evidence="2 3">
    <name type="scientific">Phytophthora nicotianae P1569</name>
    <dbReference type="NCBI Taxonomy" id="1317065"/>
    <lineage>
        <taxon>Eukaryota</taxon>
        <taxon>Sar</taxon>
        <taxon>Stramenopiles</taxon>
        <taxon>Oomycota</taxon>
        <taxon>Peronosporomycetes</taxon>
        <taxon>Peronosporales</taxon>
        <taxon>Peronosporaceae</taxon>
        <taxon>Phytophthora</taxon>
    </lineage>
</organism>
<dbReference type="AlphaFoldDB" id="V9FHX6"/>
<evidence type="ECO:0000256" key="1">
    <source>
        <dbReference type="SAM" id="MobiDB-lite"/>
    </source>
</evidence>
<name>V9FHX6_PHYNI</name>
<gene>
    <name evidence="2" type="ORF">F443_05534</name>
</gene>
<dbReference type="EMBL" id="ANIZ01000949">
    <property type="protein sequence ID" value="ETI51059.1"/>
    <property type="molecule type" value="Genomic_DNA"/>
</dbReference>
<proteinExistence type="predicted"/>
<keyword evidence="3" id="KW-1185">Reference proteome</keyword>
<feature type="region of interest" description="Disordered" evidence="1">
    <location>
        <begin position="201"/>
        <end position="223"/>
    </location>
</feature>
<dbReference type="Proteomes" id="UP000018721">
    <property type="component" value="Unassembled WGS sequence"/>
</dbReference>
<dbReference type="OrthoDB" id="162102at2759"/>
<evidence type="ECO:0000313" key="2">
    <source>
        <dbReference type="EMBL" id="ETI51059.1"/>
    </source>
</evidence>
<protein>
    <recommendedName>
        <fullName evidence="4">PH domain-containing protein</fullName>
    </recommendedName>
</protein>
<reference evidence="2 3" key="1">
    <citation type="submission" date="2013-11" db="EMBL/GenBank/DDBJ databases">
        <title>The Genome Sequence of Phytophthora parasitica P1569.</title>
        <authorList>
            <consortium name="The Broad Institute Genomics Platform"/>
            <person name="Russ C."/>
            <person name="Tyler B."/>
            <person name="Panabieres F."/>
            <person name="Shan W."/>
            <person name="Tripathy S."/>
            <person name="Grunwald N."/>
            <person name="Machado M."/>
            <person name="Johnson C.S."/>
            <person name="Arredondo F."/>
            <person name="Hong C."/>
            <person name="Coffey M."/>
            <person name="Young S.K."/>
            <person name="Zeng Q."/>
            <person name="Gargeya S."/>
            <person name="Fitzgerald M."/>
            <person name="Abouelleil A."/>
            <person name="Alvarado L."/>
            <person name="Chapman S.B."/>
            <person name="Gainer-Dewar J."/>
            <person name="Goldberg J."/>
            <person name="Griggs A."/>
            <person name="Gujja S."/>
            <person name="Hansen M."/>
            <person name="Howarth C."/>
            <person name="Imamovic A."/>
            <person name="Ireland A."/>
            <person name="Larimer J."/>
            <person name="McCowan C."/>
            <person name="Murphy C."/>
            <person name="Pearson M."/>
            <person name="Poon T.W."/>
            <person name="Priest M."/>
            <person name="Roberts A."/>
            <person name="Saif S."/>
            <person name="Shea T."/>
            <person name="Sykes S."/>
            <person name="Wortman J."/>
            <person name="Nusbaum C."/>
            <person name="Birren B."/>
        </authorList>
    </citation>
    <scope>NUCLEOTIDE SEQUENCE [LARGE SCALE GENOMIC DNA]</scope>
    <source>
        <strain evidence="2 3">P1569</strain>
    </source>
</reference>
<evidence type="ECO:0008006" key="4">
    <source>
        <dbReference type="Google" id="ProtNLM"/>
    </source>
</evidence>
<accession>V9FHX6</accession>
<dbReference type="HOGENOM" id="CLU_867328_0_0_1"/>
<dbReference type="eggNOG" id="ENOG502SMSK">
    <property type="taxonomic scope" value="Eukaryota"/>
</dbReference>
<comment type="caution">
    <text evidence="2">The sequence shown here is derived from an EMBL/GenBank/DDBJ whole genome shotgun (WGS) entry which is preliminary data.</text>
</comment>
<sequence>MNSQRSIHCIMKMRSCGLFWHKVVVSLKLVSHRSPDQSQQRLLTIARPKMFGGKMEISLDNNAITLVPVTGKDARHYQLKIRYGLRFHTVTLRAPTSAVYETWWSALKNALAPPNFAVLPVIDARARQVAIAPVLPSRTNTSRPKHTTTLETVVEEAREEESFDDIPVLEVGGPTSPTETDILASWRTWASLDYFATPPSITGPLSPEASTDGRKDNDGSASDRVSIYSDISEFWSRPSEWEDEIPCYQPAPITSFAACEPNSLVPQKCITPQPQHDDEKWLDEIASFAFRQKVGASHKSERRPTRHITGPLHPLLTYTLF</sequence>